<sequence length="204" mass="21456">MSGGVGGRSVIGRGAVNRVLLGTVGLALLGGGTLLAVGDGSGLGRVGREVPGWWSGRAAEGVLLDRGGLARLRESGWWTPVVIVALTLVLALSVRWFAAQVSTAGPRWVGLRGAGLTLRRRAWERAMTSQAAGVDGVARARVRLAGRPLRASVTLVVEPEARPAEVVRRVAAGVVEDARRCAGVRGLPADVRVRVVNRRERRAR</sequence>
<name>A0ABU2WC45_9ACTN</name>
<evidence type="ECO:0000313" key="2">
    <source>
        <dbReference type="EMBL" id="MDT0495470.1"/>
    </source>
</evidence>
<gene>
    <name evidence="2" type="ORF">RM717_33825</name>
</gene>
<evidence type="ECO:0008006" key="4">
    <source>
        <dbReference type="Google" id="ProtNLM"/>
    </source>
</evidence>
<reference evidence="3" key="1">
    <citation type="submission" date="2023-07" db="EMBL/GenBank/DDBJ databases">
        <title>30 novel species of actinomycetes from the DSMZ collection.</title>
        <authorList>
            <person name="Nouioui I."/>
        </authorList>
    </citation>
    <scope>NUCLEOTIDE SEQUENCE [LARGE SCALE GENOMIC DNA]</scope>
    <source>
        <strain evidence="3">DSM 40932</strain>
    </source>
</reference>
<keyword evidence="1" id="KW-0472">Membrane</keyword>
<evidence type="ECO:0000313" key="3">
    <source>
        <dbReference type="Proteomes" id="UP001180556"/>
    </source>
</evidence>
<dbReference type="RefSeq" id="WP_311606138.1">
    <property type="nucleotide sequence ID" value="NZ_JAVRFG010000086.1"/>
</dbReference>
<proteinExistence type="predicted"/>
<dbReference type="Proteomes" id="UP001180556">
    <property type="component" value="Unassembled WGS sequence"/>
</dbReference>
<protein>
    <recommendedName>
        <fullName evidence="4">Alkaline shock response membrane anchor protein AmaP</fullName>
    </recommendedName>
</protein>
<accession>A0ABU2WC45</accession>
<organism evidence="2 3">
    <name type="scientific">Streptomyces stephensoniae</name>
    <dbReference type="NCBI Taxonomy" id="3375367"/>
    <lineage>
        <taxon>Bacteria</taxon>
        <taxon>Bacillati</taxon>
        <taxon>Actinomycetota</taxon>
        <taxon>Actinomycetes</taxon>
        <taxon>Kitasatosporales</taxon>
        <taxon>Streptomycetaceae</taxon>
        <taxon>Streptomyces</taxon>
    </lineage>
</organism>
<keyword evidence="3" id="KW-1185">Reference proteome</keyword>
<keyword evidence="1" id="KW-0812">Transmembrane</keyword>
<comment type="caution">
    <text evidence="2">The sequence shown here is derived from an EMBL/GenBank/DDBJ whole genome shotgun (WGS) entry which is preliminary data.</text>
</comment>
<evidence type="ECO:0000256" key="1">
    <source>
        <dbReference type="SAM" id="Phobius"/>
    </source>
</evidence>
<feature type="transmembrane region" description="Helical" evidence="1">
    <location>
        <begin position="20"/>
        <end position="38"/>
    </location>
</feature>
<feature type="transmembrane region" description="Helical" evidence="1">
    <location>
        <begin position="77"/>
        <end position="98"/>
    </location>
</feature>
<keyword evidence="1" id="KW-1133">Transmembrane helix</keyword>
<dbReference type="EMBL" id="JAVRFG010000086">
    <property type="protein sequence ID" value="MDT0495470.1"/>
    <property type="molecule type" value="Genomic_DNA"/>
</dbReference>